<evidence type="ECO:0000256" key="5">
    <source>
        <dbReference type="ARBA" id="ARBA00022777"/>
    </source>
</evidence>
<feature type="domain" description="Protein kinase" evidence="9">
    <location>
        <begin position="11"/>
        <end position="276"/>
    </location>
</feature>
<gene>
    <name evidence="10" type="ORF">G3I59_14085</name>
</gene>
<evidence type="ECO:0000256" key="3">
    <source>
        <dbReference type="ARBA" id="ARBA00022679"/>
    </source>
</evidence>
<dbReference type="CDD" id="cd14014">
    <property type="entry name" value="STKc_PknB_like"/>
    <property type="match status" value="1"/>
</dbReference>
<keyword evidence="5 10" id="KW-0418">Kinase</keyword>
<evidence type="ECO:0000256" key="8">
    <source>
        <dbReference type="ARBA" id="ARBA00048679"/>
    </source>
</evidence>
<dbReference type="InterPro" id="IPR011009">
    <property type="entry name" value="Kinase-like_dom_sf"/>
</dbReference>
<dbReference type="RefSeq" id="WP_067594608.1">
    <property type="nucleotide sequence ID" value="NZ_JAAGNC010000075.1"/>
</dbReference>
<name>A0ABX0BMI7_9PSEU</name>
<evidence type="ECO:0000256" key="6">
    <source>
        <dbReference type="ARBA" id="ARBA00022840"/>
    </source>
</evidence>
<evidence type="ECO:0000256" key="1">
    <source>
        <dbReference type="ARBA" id="ARBA00012513"/>
    </source>
</evidence>
<dbReference type="PROSITE" id="PS50011">
    <property type="entry name" value="PROTEIN_KINASE_DOM"/>
    <property type="match status" value="1"/>
</dbReference>
<keyword evidence="4" id="KW-0547">Nucleotide-binding</keyword>
<dbReference type="InterPro" id="IPR000719">
    <property type="entry name" value="Prot_kinase_dom"/>
</dbReference>
<dbReference type="SUPFAM" id="SSF56112">
    <property type="entry name" value="Protein kinase-like (PK-like)"/>
    <property type="match status" value="1"/>
</dbReference>
<dbReference type="EMBL" id="JAAGNC010000075">
    <property type="protein sequence ID" value="NEC56685.1"/>
    <property type="molecule type" value="Genomic_DNA"/>
</dbReference>
<dbReference type="PANTHER" id="PTHR24363">
    <property type="entry name" value="SERINE/THREONINE PROTEIN KINASE"/>
    <property type="match status" value="1"/>
</dbReference>
<comment type="catalytic activity">
    <reaction evidence="7">
        <text>L-threonyl-[protein] + ATP = O-phospho-L-threonyl-[protein] + ADP + H(+)</text>
        <dbReference type="Rhea" id="RHEA:46608"/>
        <dbReference type="Rhea" id="RHEA-COMP:11060"/>
        <dbReference type="Rhea" id="RHEA-COMP:11605"/>
        <dbReference type="ChEBI" id="CHEBI:15378"/>
        <dbReference type="ChEBI" id="CHEBI:30013"/>
        <dbReference type="ChEBI" id="CHEBI:30616"/>
        <dbReference type="ChEBI" id="CHEBI:61977"/>
        <dbReference type="ChEBI" id="CHEBI:456216"/>
        <dbReference type="EC" id="2.7.11.1"/>
    </reaction>
</comment>
<keyword evidence="2 10" id="KW-0723">Serine/threonine-protein kinase</keyword>
<keyword evidence="6" id="KW-0067">ATP-binding</keyword>
<dbReference type="PANTHER" id="PTHR24363:SF0">
    <property type="entry name" value="SERINE_THREONINE KINASE LIKE DOMAIN CONTAINING 1"/>
    <property type="match status" value="1"/>
</dbReference>
<proteinExistence type="predicted"/>
<comment type="caution">
    <text evidence="10">The sequence shown here is derived from an EMBL/GenBank/DDBJ whole genome shotgun (WGS) entry which is preliminary data.</text>
</comment>
<reference evidence="10 11" key="1">
    <citation type="submission" date="2020-01" db="EMBL/GenBank/DDBJ databases">
        <title>Insect and environment-associated Actinomycetes.</title>
        <authorList>
            <person name="Currrie C."/>
            <person name="Chevrette M."/>
            <person name="Carlson C."/>
            <person name="Stubbendieck R."/>
            <person name="Wendt-Pienkowski E."/>
        </authorList>
    </citation>
    <scope>NUCLEOTIDE SEQUENCE [LARGE SCALE GENOMIC DNA]</scope>
    <source>
        <strain evidence="10 11">SID8386</strain>
    </source>
</reference>
<keyword evidence="11" id="KW-1185">Reference proteome</keyword>
<comment type="catalytic activity">
    <reaction evidence="8">
        <text>L-seryl-[protein] + ATP = O-phospho-L-seryl-[protein] + ADP + H(+)</text>
        <dbReference type="Rhea" id="RHEA:17989"/>
        <dbReference type="Rhea" id="RHEA-COMP:9863"/>
        <dbReference type="Rhea" id="RHEA-COMP:11604"/>
        <dbReference type="ChEBI" id="CHEBI:15378"/>
        <dbReference type="ChEBI" id="CHEBI:29999"/>
        <dbReference type="ChEBI" id="CHEBI:30616"/>
        <dbReference type="ChEBI" id="CHEBI:83421"/>
        <dbReference type="ChEBI" id="CHEBI:456216"/>
        <dbReference type="EC" id="2.7.11.1"/>
    </reaction>
</comment>
<evidence type="ECO:0000256" key="7">
    <source>
        <dbReference type="ARBA" id="ARBA00047899"/>
    </source>
</evidence>
<dbReference type="PROSITE" id="PS00109">
    <property type="entry name" value="PROTEIN_KINASE_TYR"/>
    <property type="match status" value="1"/>
</dbReference>
<accession>A0ABX0BMI7</accession>
<dbReference type="Proteomes" id="UP000470404">
    <property type="component" value="Unassembled WGS sequence"/>
</dbReference>
<keyword evidence="3" id="KW-0808">Transferase</keyword>
<evidence type="ECO:0000313" key="11">
    <source>
        <dbReference type="Proteomes" id="UP000470404"/>
    </source>
</evidence>
<evidence type="ECO:0000256" key="4">
    <source>
        <dbReference type="ARBA" id="ARBA00022741"/>
    </source>
</evidence>
<evidence type="ECO:0000259" key="9">
    <source>
        <dbReference type="PROSITE" id="PS50011"/>
    </source>
</evidence>
<dbReference type="GO" id="GO:0004674">
    <property type="term" value="F:protein serine/threonine kinase activity"/>
    <property type="evidence" value="ECO:0007669"/>
    <property type="project" value="UniProtKB-KW"/>
</dbReference>
<dbReference type="Pfam" id="PF00069">
    <property type="entry name" value="Pkinase"/>
    <property type="match status" value="1"/>
</dbReference>
<dbReference type="Gene3D" id="3.30.200.20">
    <property type="entry name" value="Phosphorylase Kinase, domain 1"/>
    <property type="match status" value="1"/>
</dbReference>
<evidence type="ECO:0000256" key="2">
    <source>
        <dbReference type="ARBA" id="ARBA00022527"/>
    </source>
</evidence>
<dbReference type="InterPro" id="IPR008266">
    <property type="entry name" value="Tyr_kinase_AS"/>
</dbReference>
<organism evidence="10 11">
    <name type="scientific">Amycolatopsis rubida</name>
    <dbReference type="NCBI Taxonomy" id="112413"/>
    <lineage>
        <taxon>Bacteria</taxon>
        <taxon>Bacillati</taxon>
        <taxon>Actinomycetota</taxon>
        <taxon>Actinomycetes</taxon>
        <taxon>Pseudonocardiales</taxon>
        <taxon>Pseudonocardiaceae</taxon>
        <taxon>Amycolatopsis</taxon>
    </lineage>
</organism>
<dbReference type="Gene3D" id="1.10.510.10">
    <property type="entry name" value="Transferase(Phosphotransferase) domain 1"/>
    <property type="match status" value="1"/>
</dbReference>
<protein>
    <recommendedName>
        <fullName evidence="1">non-specific serine/threonine protein kinase</fullName>
        <ecNumber evidence="1">2.7.11.1</ecNumber>
    </recommendedName>
</protein>
<evidence type="ECO:0000313" key="10">
    <source>
        <dbReference type="EMBL" id="NEC56685.1"/>
    </source>
</evidence>
<sequence length="276" mass="30552">MPEQRLLRKRYRIIREIGPRSPKSAVYLAEDLEQPPGSKVAVKRITAADDVAAERSRREVRALQKLRHPDIPAIRDYWVDEDRTTVNLVMDYVPGPTLTDIKYRHAERGTPVPVGWALALAAHVCSILVYVHDQSIVHRDITPNNIMVSDGHGKLIDFGIMLDTGCDDTRLTGPQLEGSQYYIAPERRRGDDRSPGDVYSVGMILADLLADRLPGDIAPPLAKLTSELLSGLPGDRPDARQAFERLRSLLPGNAPQQLDLIGPDATLLLPALDAQP</sequence>
<dbReference type="EC" id="2.7.11.1" evidence="1"/>